<gene>
    <name evidence="1" type="ORF">AEK19_MT1682</name>
</gene>
<protein>
    <submittedName>
        <fullName evidence="1">Uncharacterized protein</fullName>
    </submittedName>
</protein>
<proteinExistence type="predicted"/>
<dbReference type="EMBL" id="KY774314">
    <property type="protein sequence ID" value="ART31864.1"/>
    <property type="molecule type" value="Genomic_DNA"/>
</dbReference>
<keyword evidence="1" id="KW-0496">Mitochondrion</keyword>
<evidence type="ECO:0000313" key="1">
    <source>
        <dbReference type="EMBL" id="ART31864.1"/>
    </source>
</evidence>
<accession>A0A1Y0B395</accession>
<dbReference type="AlphaFoldDB" id="A0A1Y0B395"/>
<organism evidence="1">
    <name type="scientific">Utricularia reniformis</name>
    <dbReference type="NCBI Taxonomy" id="192314"/>
    <lineage>
        <taxon>Eukaryota</taxon>
        <taxon>Viridiplantae</taxon>
        <taxon>Streptophyta</taxon>
        <taxon>Embryophyta</taxon>
        <taxon>Tracheophyta</taxon>
        <taxon>Spermatophyta</taxon>
        <taxon>Magnoliopsida</taxon>
        <taxon>eudicotyledons</taxon>
        <taxon>Gunneridae</taxon>
        <taxon>Pentapetalae</taxon>
        <taxon>asterids</taxon>
        <taxon>lamiids</taxon>
        <taxon>Lamiales</taxon>
        <taxon>Lentibulariaceae</taxon>
        <taxon>Utricularia</taxon>
    </lineage>
</organism>
<sequence length="85" mass="9833">MQPRNCKIPREIFQWRSIVLAFINAGDPTERRRLCSITLVGELSFNLFFPALNPKWTFGSKGSRIFQFISFRLTAAGFEPSSFSW</sequence>
<reference evidence="1" key="1">
    <citation type="submission" date="2017-03" db="EMBL/GenBank/DDBJ databases">
        <title>The mitochondrial genome of the carnivorous plant Utricularia reniformis (Lentibulariaceae): structure, comparative analysis and evolutionary landmarks.</title>
        <authorList>
            <person name="Silva S.R."/>
            <person name="Alvarenga D.O."/>
            <person name="Michael T.P."/>
            <person name="Miranda V.F.O."/>
            <person name="Varani A.M."/>
        </authorList>
    </citation>
    <scope>NUCLEOTIDE SEQUENCE</scope>
</reference>
<geneLocation type="mitochondrion" evidence="1"/>
<name>A0A1Y0B395_9LAMI</name>